<name>A0ABW2SPT2_9ACTO</name>
<dbReference type="RefSeq" id="WP_380976019.1">
    <property type="nucleotide sequence ID" value="NZ_JBHTEF010000001.1"/>
</dbReference>
<feature type="transmembrane region" description="Helical" evidence="10">
    <location>
        <begin position="73"/>
        <end position="92"/>
    </location>
</feature>
<feature type="domain" description="Major facilitator superfamily (MFS) profile" evidence="11">
    <location>
        <begin position="260"/>
        <end position="472"/>
    </location>
</feature>
<keyword evidence="4 10" id="KW-0812">Transmembrane</keyword>
<feature type="transmembrane region" description="Helical" evidence="10">
    <location>
        <begin position="426"/>
        <end position="445"/>
    </location>
</feature>
<feature type="transmembrane region" description="Helical" evidence="10">
    <location>
        <begin position="40"/>
        <end position="61"/>
    </location>
</feature>
<feature type="transmembrane region" description="Helical" evidence="10">
    <location>
        <begin position="336"/>
        <end position="354"/>
    </location>
</feature>
<evidence type="ECO:0000256" key="7">
    <source>
        <dbReference type="ARBA" id="ARBA00038075"/>
    </source>
</evidence>
<evidence type="ECO:0000256" key="4">
    <source>
        <dbReference type="ARBA" id="ARBA00022692"/>
    </source>
</evidence>
<evidence type="ECO:0000313" key="12">
    <source>
        <dbReference type="EMBL" id="MFC7582145.1"/>
    </source>
</evidence>
<dbReference type="InterPro" id="IPR011701">
    <property type="entry name" value="MFS"/>
</dbReference>
<dbReference type="InterPro" id="IPR036259">
    <property type="entry name" value="MFS_trans_sf"/>
</dbReference>
<keyword evidence="6 10" id="KW-0472">Membrane</keyword>
<keyword evidence="3" id="KW-1003">Cell membrane</keyword>
<dbReference type="Gene3D" id="1.20.1250.20">
    <property type="entry name" value="MFS general substrate transporter like domains"/>
    <property type="match status" value="1"/>
</dbReference>
<evidence type="ECO:0000256" key="6">
    <source>
        <dbReference type="ARBA" id="ARBA00023136"/>
    </source>
</evidence>
<organism evidence="12 13">
    <name type="scientific">Schaalia naturae</name>
    <dbReference type="NCBI Taxonomy" id="635203"/>
    <lineage>
        <taxon>Bacteria</taxon>
        <taxon>Bacillati</taxon>
        <taxon>Actinomycetota</taxon>
        <taxon>Actinomycetes</taxon>
        <taxon>Actinomycetales</taxon>
        <taxon>Actinomycetaceae</taxon>
        <taxon>Schaalia</taxon>
    </lineage>
</organism>
<evidence type="ECO:0000256" key="8">
    <source>
        <dbReference type="ARBA" id="ARBA00040914"/>
    </source>
</evidence>
<evidence type="ECO:0000259" key="11">
    <source>
        <dbReference type="PROSITE" id="PS50850"/>
    </source>
</evidence>
<dbReference type="PANTHER" id="PTHR23513">
    <property type="entry name" value="INTEGRAL MEMBRANE EFFLUX PROTEIN-RELATED"/>
    <property type="match status" value="1"/>
</dbReference>
<reference evidence="13" key="1">
    <citation type="journal article" date="2019" name="Int. J. Syst. Evol. Microbiol.">
        <title>The Global Catalogue of Microorganisms (GCM) 10K type strain sequencing project: providing services to taxonomists for standard genome sequencing and annotation.</title>
        <authorList>
            <consortium name="The Broad Institute Genomics Platform"/>
            <consortium name="The Broad Institute Genome Sequencing Center for Infectious Disease"/>
            <person name="Wu L."/>
            <person name="Ma J."/>
        </authorList>
    </citation>
    <scope>NUCLEOTIDE SEQUENCE [LARGE SCALE GENOMIC DNA]</scope>
    <source>
        <strain evidence="13">CCUG 56698</strain>
    </source>
</reference>
<keyword evidence="13" id="KW-1185">Reference proteome</keyword>
<comment type="caution">
    <text evidence="12">The sequence shown here is derived from an EMBL/GenBank/DDBJ whole genome shotgun (WGS) entry which is preliminary data.</text>
</comment>
<dbReference type="SUPFAM" id="SSF103473">
    <property type="entry name" value="MFS general substrate transporter"/>
    <property type="match status" value="1"/>
</dbReference>
<evidence type="ECO:0000256" key="5">
    <source>
        <dbReference type="ARBA" id="ARBA00022989"/>
    </source>
</evidence>
<evidence type="ECO:0000256" key="2">
    <source>
        <dbReference type="ARBA" id="ARBA00022448"/>
    </source>
</evidence>
<keyword evidence="2" id="KW-0813">Transport</keyword>
<feature type="region of interest" description="Disordered" evidence="9">
    <location>
        <begin position="1"/>
        <end position="27"/>
    </location>
</feature>
<feature type="transmembrane region" description="Helical" evidence="10">
    <location>
        <begin position="268"/>
        <end position="292"/>
    </location>
</feature>
<protein>
    <recommendedName>
        <fullName evidence="8">Multidrug efflux pump Tap</fullName>
    </recommendedName>
</protein>
<gene>
    <name evidence="12" type="ORF">ACFQWG_13175</name>
</gene>
<comment type="subcellular location">
    <subcellularLocation>
        <location evidence="1">Cell inner membrane</location>
        <topology evidence="1">Multi-pass membrane protein</topology>
    </subcellularLocation>
</comment>
<feature type="transmembrane region" description="Helical" evidence="10">
    <location>
        <begin position="360"/>
        <end position="383"/>
    </location>
</feature>
<dbReference type="PROSITE" id="PS50850">
    <property type="entry name" value="MFS"/>
    <property type="match status" value="1"/>
</dbReference>
<accession>A0ABW2SPT2</accession>
<evidence type="ECO:0000256" key="9">
    <source>
        <dbReference type="SAM" id="MobiDB-lite"/>
    </source>
</evidence>
<evidence type="ECO:0000256" key="3">
    <source>
        <dbReference type="ARBA" id="ARBA00022475"/>
    </source>
</evidence>
<sequence length="472" mass="48704">MTTPLEGRPGPDDHDPSGGGNASAATGATSARDTAWVRRVGLFLGGQTVSLFGSMLVQYAVMWYLTLTTKSGAVLMLYALFGMVPQALVSLFGGTLADRVNRKALIIASDATIAATTAVLAAVMGAGRTDLWLIYAALTIRSIGAGFQTPAVSAVLPQLVPGDRLLRVNGVNTTIQSAMSLLAPAAAGAVYAAGGIVPTLWIDVATAAIGIGVLASLPIPRLSRAVSDEGAPAGGGGTAGDGTAAPSSYLQDLVAGVRYTFGHRLVRWMLMVYAIIFVLTVAPSLLTPLMMARSFADETWGDEVWRLTALEIAFSAGMLLGGAAVALWFQRRSREHMILAAAVVFGLLAIAIGLTTDLWVFLALMSATGVAVPFFSTPATTLLQEKVAPEYMGRVFSFVSVVLALGMPIGMIVFGPLADVVRVETLLVAAGAVTLLVVVGAGLSPDGRAAREDGRAFRAASLAGSGNEPVGR</sequence>
<feature type="transmembrane region" description="Helical" evidence="10">
    <location>
        <begin position="200"/>
        <end position="219"/>
    </location>
</feature>
<evidence type="ECO:0000313" key="13">
    <source>
        <dbReference type="Proteomes" id="UP001596527"/>
    </source>
</evidence>
<feature type="transmembrane region" description="Helical" evidence="10">
    <location>
        <begin position="104"/>
        <end position="126"/>
    </location>
</feature>
<dbReference type="PANTHER" id="PTHR23513:SF9">
    <property type="entry name" value="ENTEROBACTIN EXPORTER ENTS"/>
    <property type="match status" value="1"/>
</dbReference>
<dbReference type="CDD" id="cd06173">
    <property type="entry name" value="MFS_MefA_like"/>
    <property type="match status" value="1"/>
</dbReference>
<dbReference type="Proteomes" id="UP001596527">
    <property type="component" value="Unassembled WGS sequence"/>
</dbReference>
<dbReference type="EMBL" id="JBHTEF010000001">
    <property type="protein sequence ID" value="MFC7582145.1"/>
    <property type="molecule type" value="Genomic_DNA"/>
</dbReference>
<proteinExistence type="inferred from homology"/>
<feature type="transmembrane region" description="Helical" evidence="10">
    <location>
        <begin position="395"/>
        <end position="414"/>
    </location>
</feature>
<evidence type="ECO:0000256" key="10">
    <source>
        <dbReference type="SAM" id="Phobius"/>
    </source>
</evidence>
<keyword evidence="5 10" id="KW-1133">Transmembrane helix</keyword>
<evidence type="ECO:0000256" key="1">
    <source>
        <dbReference type="ARBA" id="ARBA00004429"/>
    </source>
</evidence>
<dbReference type="InterPro" id="IPR020846">
    <property type="entry name" value="MFS_dom"/>
</dbReference>
<comment type="similarity">
    <text evidence="7">Belongs to the major facilitator superfamily. Drug:H(+) antiporter-3 (DHA3) (TC 2.A.1.21) family.</text>
</comment>
<feature type="transmembrane region" description="Helical" evidence="10">
    <location>
        <begin position="312"/>
        <end position="329"/>
    </location>
</feature>
<dbReference type="Pfam" id="PF07690">
    <property type="entry name" value="MFS_1"/>
    <property type="match status" value="1"/>
</dbReference>